<comment type="similarity">
    <text evidence="2 8">Belongs to the Fmt family.</text>
</comment>
<keyword evidence="5 8" id="KW-0808">Transferase</keyword>
<dbReference type="SUPFAM" id="SSF53328">
    <property type="entry name" value="Formyltransferase"/>
    <property type="match status" value="1"/>
</dbReference>
<dbReference type="EC" id="2.1.2.9" evidence="3 8"/>
<evidence type="ECO:0000313" key="12">
    <source>
        <dbReference type="Proteomes" id="UP000178690"/>
    </source>
</evidence>
<comment type="caution">
    <text evidence="11">The sequence shown here is derived from an EMBL/GenBank/DDBJ whole genome shotgun (WGS) entry which is preliminary data.</text>
</comment>
<dbReference type="CDD" id="cd08704">
    <property type="entry name" value="Met_tRNA_FMT_C"/>
    <property type="match status" value="1"/>
</dbReference>
<dbReference type="PROSITE" id="PS00373">
    <property type="entry name" value="GART"/>
    <property type="match status" value="1"/>
</dbReference>
<dbReference type="Gene3D" id="3.40.50.170">
    <property type="entry name" value="Formyl transferase, N-terminal domain"/>
    <property type="match status" value="1"/>
</dbReference>
<feature type="domain" description="Formyl transferase N-terminal" evidence="9">
    <location>
        <begin position="17"/>
        <end position="193"/>
    </location>
</feature>
<sequence>MVRGLAAGQSAKACPARVIFFGTPEFALPTLEALWSLQPKIFLAGVVTGPDKPVGREQKLAPSPVKLWADQHGLPALQPIRLADRAFQAALVALDANLGVIASFGKIIPKGVLGLFPMGVLNVHPSLLPRWRGPSPIQAAIAAGDKETGVTIMLTDEKMDHGSILAQERLALADEETTASVRPLLAKRGASLLKNTLVSWISGEIRPTPQDESAATFSRMLTRASGHIEWNSGVDEIARLVRAYDSWPGTFVFLPDGFRLKILSARAVVGSAAPTAGVGTITEDSLGFPLIRAGDGALLLQRVQPEGKAPMEGDAFLRGHRNLIGQQLR</sequence>
<dbReference type="InterPro" id="IPR041711">
    <property type="entry name" value="Met-tRNA-FMT_N"/>
</dbReference>
<keyword evidence="6 8" id="KW-0648">Protein biosynthesis</keyword>
<evidence type="ECO:0000256" key="4">
    <source>
        <dbReference type="ARBA" id="ARBA00016014"/>
    </source>
</evidence>
<evidence type="ECO:0000256" key="8">
    <source>
        <dbReference type="HAMAP-Rule" id="MF_00182"/>
    </source>
</evidence>
<dbReference type="InterPro" id="IPR002376">
    <property type="entry name" value="Formyl_transf_N"/>
</dbReference>
<dbReference type="Pfam" id="PF00551">
    <property type="entry name" value="Formyl_trans_N"/>
    <property type="match status" value="1"/>
</dbReference>
<dbReference type="CDD" id="cd08646">
    <property type="entry name" value="FMT_core_Met-tRNA-FMT_N"/>
    <property type="match status" value="1"/>
</dbReference>
<name>A0A1G2PNS7_TERXR</name>
<evidence type="ECO:0000256" key="2">
    <source>
        <dbReference type="ARBA" id="ARBA00010699"/>
    </source>
</evidence>
<organism evidence="11 12">
    <name type="scientific">Terrybacteria sp. (strain RIFCSPHIGHO2_01_FULL_58_15)</name>
    <dbReference type="NCBI Taxonomy" id="1802363"/>
    <lineage>
        <taxon>Bacteria</taxon>
        <taxon>Candidatus Terryibacteriota</taxon>
    </lineage>
</organism>
<dbReference type="PANTHER" id="PTHR11138:SF5">
    <property type="entry name" value="METHIONYL-TRNA FORMYLTRANSFERASE, MITOCHONDRIAL"/>
    <property type="match status" value="1"/>
</dbReference>
<evidence type="ECO:0000256" key="1">
    <source>
        <dbReference type="ARBA" id="ARBA00002606"/>
    </source>
</evidence>
<feature type="binding site" evidence="8">
    <location>
        <begin position="126"/>
        <end position="129"/>
    </location>
    <ligand>
        <name>(6S)-5,6,7,8-tetrahydrofolate</name>
        <dbReference type="ChEBI" id="CHEBI:57453"/>
    </ligand>
</feature>
<dbReference type="InterPro" id="IPR036477">
    <property type="entry name" value="Formyl_transf_N_sf"/>
</dbReference>
<proteinExistence type="inferred from homology"/>
<dbReference type="InterPro" id="IPR001555">
    <property type="entry name" value="GART_AS"/>
</dbReference>
<dbReference type="GO" id="GO:0005829">
    <property type="term" value="C:cytosol"/>
    <property type="evidence" value="ECO:0007669"/>
    <property type="project" value="TreeGrafter"/>
</dbReference>
<gene>
    <name evidence="8" type="primary">fmt</name>
    <name evidence="11" type="ORF">A2682_01020</name>
</gene>
<dbReference type="NCBIfam" id="TIGR00460">
    <property type="entry name" value="fmt"/>
    <property type="match status" value="1"/>
</dbReference>
<dbReference type="GO" id="GO:0004479">
    <property type="term" value="F:methionyl-tRNA formyltransferase activity"/>
    <property type="evidence" value="ECO:0007669"/>
    <property type="project" value="UniProtKB-UniRule"/>
</dbReference>
<dbReference type="HAMAP" id="MF_00182">
    <property type="entry name" value="Formyl_trans"/>
    <property type="match status" value="1"/>
</dbReference>
<reference evidence="11 12" key="1">
    <citation type="journal article" date="2016" name="Nat. Commun.">
        <title>Thousands of microbial genomes shed light on interconnected biogeochemical processes in an aquifer system.</title>
        <authorList>
            <person name="Anantharaman K."/>
            <person name="Brown C.T."/>
            <person name="Hug L.A."/>
            <person name="Sharon I."/>
            <person name="Castelle C.J."/>
            <person name="Probst A.J."/>
            <person name="Thomas B.C."/>
            <person name="Singh A."/>
            <person name="Wilkins M.J."/>
            <person name="Karaoz U."/>
            <person name="Brodie E.L."/>
            <person name="Williams K.H."/>
            <person name="Hubbard S.S."/>
            <person name="Banfield J.F."/>
        </authorList>
    </citation>
    <scope>NUCLEOTIDE SEQUENCE [LARGE SCALE GENOMIC DNA]</scope>
    <source>
        <strain evidence="12">RIFCSPHIGHO2_01_FULL_58_15</strain>
    </source>
</reference>
<dbReference type="Proteomes" id="UP000178690">
    <property type="component" value="Unassembled WGS sequence"/>
</dbReference>
<comment type="catalytic activity">
    <reaction evidence="7 8">
        <text>L-methionyl-tRNA(fMet) + (6R)-10-formyltetrahydrofolate = N-formyl-L-methionyl-tRNA(fMet) + (6S)-5,6,7,8-tetrahydrofolate + H(+)</text>
        <dbReference type="Rhea" id="RHEA:24380"/>
        <dbReference type="Rhea" id="RHEA-COMP:9952"/>
        <dbReference type="Rhea" id="RHEA-COMP:9953"/>
        <dbReference type="ChEBI" id="CHEBI:15378"/>
        <dbReference type="ChEBI" id="CHEBI:57453"/>
        <dbReference type="ChEBI" id="CHEBI:78530"/>
        <dbReference type="ChEBI" id="CHEBI:78844"/>
        <dbReference type="ChEBI" id="CHEBI:195366"/>
        <dbReference type="EC" id="2.1.2.9"/>
    </reaction>
</comment>
<dbReference type="STRING" id="1802363.A2682_01020"/>
<protein>
    <recommendedName>
        <fullName evidence="4 8">Methionyl-tRNA formyltransferase</fullName>
        <ecNumber evidence="3 8">2.1.2.9</ecNumber>
    </recommendedName>
</protein>
<dbReference type="AlphaFoldDB" id="A0A1G2PNS7"/>
<dbReference type="Gene3D" id="3.10.25.10">
    <property type="entry name" value="Formyl transferase, C-terminal domain"/>
    <property type="match status" value="1"/>
</dbReference>
<comment type="function">
    <text evidence="1 8">Attaches a formyl group to the free amino group of methionyl-tRNA(fMet). The formyl group appears to play a dual role in the initiator identity of N-formylmethionyl-tRNA by promoting its recognition by IF2 and preventing the misappropriation of this tRNA by the elongation apparatus.</text>
</comment>
<feature type="domain" description="Formyl transferase C-terminal" evidence="10">
    <location>
        <begin position="221"/>
        <end position="321"/>
    </location>
</feature>
<dbReference type="InterPro" id="IPR044135">
    <property type="entry name" value="Met-tRNA-FMT_C"/>
</dbReference>
<dbReference type="Pfam" id="PF02911">
    <property type="entry name" value="Formyl_trans_C"/>
    <property type="match status" value="1"/>
</dbReference>
<dbReference type="InterPro" id="IPR005793">
    <property type="entry name" value="Formyl_trans_C"/>
</dbReference>
<evidence type="ECO:0000256" key="5">
    <source>
        <dbReference type="ARBA" id="ARBA00022679"/>
    </source>
</evidence>
<evidence type="ECO:0000256" key="3">
    <source>
        <dbReference type="ARBA" id="ARBA00012261"/>
    </source>
</evidence>
<evidence type="ECO:0000259" key="9">
    <source>
        <dbReference type="Pfam" id="PF00551"/>
    </source>
</evidence>
<dbReference type="InterPro" id="IPR005794">
    <property type="entry name" value="Fmt"/>
</dbReference>
<accession>A0A1G2PNS7</accession>
<dbReference type="EMBL" id="MHST01000012">
    <property type="protein sequence ID" value="OHA49281.1"/>
    <property type="molecule type" value="Genomic_DNA"/>
</dbReference>
<dbReference type="InterPro" id="IPR037022">
    <property type="entry name" value="Formyl_trans_C_sf"/>
</dbReference>
<dbReference type="SUPFAM" id="SSF50486">
    <property type="entry name" value="FMT C-terminal domain-like"/>
    <property type="match status" value="1"/>
</dbReference>
<evidence type="ECO:0000256" key="6">
    <source>
        <dbReference type="ARBA" id="ARBA00022917"/>
    </source>
</evidence>
<evidence type="ECO:0000313" key="11">
    <source>
        <dbReference type="EMBL" id="OHA49281.1"/>
    </source>
</evidence>
<evidence type="ECO:0000259" key="10">
    <source>
        <dbReference type="Pfam" id="PF02911"/>
    </source>
</evidence>
<dbReference type="PANTHER" id="PTHR11138">
    <property type="entry name" value="METHIONYL-TRNA FORMYLTRANSFERASE"/>
    <property type="match status" value="1"/>
</dbReference>
<evidence type="ECO:0000256" key="7">
    <source>
        <dbReference type="ARBA" id="ARBA00048558"/>
    </source>
</evidence>
<dbReference type="InterPro" id="IPR011034">
    <property type="entry name" value="Formyl_transferase-like_C_sf"/>
</dbReference>